<dbReference type="Pfam" id="PF00437">
    <property type="entry name" value="T2SSE"/>
    <property type="match status" value="1"/>
</dbReference>
<reference evidence="6 7" key="1">
    <citation type="journal article" date="2017" name="ISME J.">
        <title>Energy and carbon metabolisms in a deep terrestrial subsurface fluid microbial community.</title>
        <authorList>
            <person name="Momper L."/>
            <person name="Jungbluth S.P."/>
            <person name="Lee M.D."/>
            <person name="Amend J.P."/>
        </authorList>
    </citation>
    <scope>NUCLEOTIDE SEQUENCE [LARGE SCALE GENOMIC DNA]</scope>
    <source>
        <strain evidence="6">SURF_5</strain>
    </source>
</reference>
<comment type="similarity">
    <text evidence="1">Belongs to the GSP E family.</text>
</comment>
<feature type="domain" description="Type II secretion system protein GspE N-terminal" evidence="5">
    <location>
        <begin position="26"/>
        <end position="110"/>
    </location>
</feature>
<dbReference type="Pfam" id="PF05157">
    <property type="entry name" value="MshEN"/>
    <property type="match status" value="1"/>
</dbReference>
<dbReference type="SUPFAM" id="SSF52540">
    <property type="entry name" value="P-loop containing nucleoside triphosphate hydrolases"/>
    <property type="match status" value="1"/>
</dbReference>
<gene>
    <name evidence="6" type="ORF">C4520_11210</name>
</gene>
<proteinExistence type="inferred from homology"/>
<evidence type="ECO:0000259" key="4">
    <source>
        <dbReference type="Pfam" id="PF00437"/>
    </source>
</evidence>
<dbReference type="InterPro" id="IPR001482">
    <property type="entry name" value="T2SS/T4SS_dom"/>
</dbReference>
<evidence type="ECO:0000313" key="6">
    <source>
        <dbReference type="EMBL" id="RJP20530.1"/>
    </source>
</evidence>
<evidence type="ECO:0000256" key="2">
    <source>
        <dbReference type="ARBA" id="ARBA00022741"/>
    </source>
</evidence>
<dbReference type="InterPro" id="IPR007831">
    <property type="entry name" value="T2SS_GspE_N"/>
</dbReference>
<keyword evidence="2" id="KW-0547">Nucleotide-binding</keyword>
<dbReference type="PANTHER" id="PTHR30258:SF1">
    <property type="entry name" value="PROTEIN TRANSPORT PROTEIN HOFB HOMOLOG"/>
    <property type="match status" value="1"/>
</dbReference>
<sequence length="517" mass="57125">MKKILIQKGYALAEKQVSRLAEKPEIEYIEAASDQLDPDALEAVPEQVIRDFRVFPLNRSNNILRLAFGDPALVSNLEKFRVISSMEIVPVLVPAEEIREMIDQYFPPAAGQSASGTQQASLAQEIEQIQEKSAGSSAVTTINVIIGGAVNTRATDIHFDPQEDILRVRFRIDGVLYDILGLPRRIEPAIVSRLKILCNMDITNTRSPQDGHFMIRIGTRDYDLRVATVPTYFGEKLVLRFIGSANIGKKLEELGMDPADQRVIDRFVKRKGGMLLVTGPMGSGKTTTLYAVLNSLNNFSENIVTIEDPVEFQLKGVNQVQVSKASDLSYERVLRGALRLDIDTLMIGEIRDDDSAHIAVRAAVTGHRVLSTMHTNNALETITAMRHMGIKSFMIASALNVVIAQRLVRTNCVHCKEVYEPPRELLSELQLLEAAGPFYRGKGCPHCNHTGFYGRVGLFEVLKIDDEIKAKIVAGASVDEIARTSADEKVKFMRDRGAQKVAAGVTTVEEVLRALGA</sequence>
<evidence type="ECO:0000259" key="5">
    <source>
        <dbReference type="Pfam" id="PF05157"/>
    </source>
</evidence>
<dbReference type="EMBL" id="QZKU01000076">
    <property type="protein sequence ID" value="RJP20530.1"/>
    <property type="molecule type" value="Genomic_DNA"/>
</dbReference>
<dbReference type="SUPFAM" id="SSF160246">
    <property type="entry name" value="EspE N-terminal domain-like"/>
    <property type="match status" value="1"/>
</dbReference>
<evidence type="ECO:0000256" key="3">
    <source>
        <dbReference type="ARBA" id="ARBA00022840"/>
    </source>
</evidence>
<comment type="caution">
    <text evidence="6">The sequence shown here is derived from an EMBL/GenBank/DDBJ whole genome shotgun (WGS) entry which is preliminary data.</text>
</comment>
<dbReference type="PANTHER" id="PTHR30258">
    <property type="entry name" value="TYPE II SECRETION SYSTEM PROTEIN GSPE-RELATED"/>
    <property type="match status" value="1"/>
</dbReference>
<dbReference type="GO" id="GO:0016887">
    <property type="term" value="F:ATP hydrolysis activity"/>
    <property type="evidence" value="ECO:0007669"/>
    <property type="project" value="TreeGrafter"/>
</dbReference>
<dbReference type="GO" id="GO:0005886">
    <property type="term" value="C:plasma membrane"/>
    <property type="evidence" value="ECO:0007669"/>
    <property type="project" value="TreeGrafter"/>
</dbReference>
<dbReference type="Gene3D" id="3.40.50.300">
    <property type="entry name" value="P-loop containing nucleotide triphosphate hydrolases"/>
    <property type="match status" value="1"/>
</dbReference>
<protein>
    <submittedName>
        <fullName evidence="6">Type II/IV secretion system protein</fullName>
    </submittedName>
</protein>
<name>A0A3A4NTV5_ABYX5</name>
<dbReference type="Gene3D" id="3.30.300.160">
    <property type="entry name" value="Type II secretion system, protein E, N-terminal domain"/>
    <property type="match status" value="1"/>
</dbReference>
<evidence type="ECO:0000313" key="7">
    <source>
        <dbReference type="Proteomes" id="UP000265882"/>
    </source>
</evidence>
<dbReference type="InterPro" id="IPR037257">
    <property type="entry name" value="T2SS_E_N_sf"/>
</dbReference>
<dbReference type="InterPro" id="IPR027417">
    <property type="entry name" value="P-loop_NTPase"/>
</dbReference>
<dbReference type="Gene3D" id="3.30.450.90">
    <property type="match status" value="1"/>
</dbReference>
<dbReference type="AlphaFoldDB" id="A0A3A4NTV5"/>
<evidence type="ECO:0000256" key="1">
    <source>
        <dbReference type="ARBA" id="ARBA00006611"/>
    </source>
</evidence>
<dbReference type="GO" id="GO:0005524">
    <property type="term" value="F:ATP binding"/>
    <property type="evidence" value="ECO:0007669"/>
    <property type="project" value="UniProtKB-KW"/>
</dbReference>
<organism evidence="6 7">
    <name type="scientific">Abyssobacteria bacterium (strain SURF_5)</name>
    <dbReference type="NCBI Taxonomy" id="2093360"/>
    <lineage>
        <taxon>Bacteria</taxon>
        <taxon>Pseudomonadati</taxon>
        <taxon>Candidatus Hydrogenedentota</taxon>
        <taxon>Candidatus Abyssobacteria</taxon>
    </lineage>
</organism>
<keyword evidence="3" id="KW-0067">ATP-binding</keyword>
<accession>A0A3A4NTV5</accession>
<dbReference type="CDD" id="cd01129">
    <property type="entry name" value="PulE-GspE-like"/>
    <property type="match status" value="1"/>
</dbReference>
<feature type="domain" description="Bacterial type II secretion system protein E" evidence="4">
    <location>
        <begin position="139"/>
        <end position="513"/>
    </location>
</feature>
<dbReference type="Proteomes" id="UP000265882">
    <property type="component" value="Unassembled WGS sequence"/>
</dbReference>